<evidence type="ECO:0000313" key="2">
    <source>
        <dbReference type="Proteomes" id="UP000315471"/>
    </source>
</evidence>
<name>A0A5C6E9Y2_9BACT</name>
<proteinExistence type="predicted"/>
<gene>
    <name evidence="1" type="ORF">Q31b_08340</name>
</gene>
<dbReference type="EMBL" id="SJPY01000001">
    <property type="protein sequence ID" value="TWU45658.1"/>
    <property type="molecule type" value="Genomic_DNA"/>
</dbReference>
<dbReference type="OrthoDB" id="284928at2"/>
<dbReference type="Proteomes" id="UP000315471">
    <property type="component" value="Unassembled WGS sequence"/>
</dbReference>
<dbReference type="RefSeq" id="WP_146598321.1">
    <property type="nucleotide sequence ID" value="NZ_SJPY01000001.1"/>
</dbReference>
<keyword evidence="2" id="KW-1185">Reference proteome</keyword>
<evidence type="ECO:0000313" key="1">
    <source>
        <dbReference type="EMBL" id="TWU45658.1"/>
    </source>
</evidence>
<accession>A0A5C6E9Y2</accession>
<protein>
    <submittedName>
        <fullName evidence="1">Uncharacterized protein</fullName>
    </submittedName>
</protein>
<reference evidence="1 2" key="1">
    <citation type="submission" date="2019-02" db="EMBL/GenBank/DDBJ databases">
        <title>Deep-cultivation of Planctomycetes and their phenomic and genomic characterization uncovers novel biology.</title>
        <authorList>
            <person name="Wiegand S."/>
            <person name="Jogler M."/>
            <person name="Boedeker C."/>
            <person name="Pinto D."/>
            <person name="Vollmers J."/>
            <person name="Rivas-Marin E."/>
            <person name="Kohn T."/>
            <person name="Peeters S.H."/>
            <person name="Heuer A."/>
            <person name="Rast P."/>
            <person name="Oberbeckmann S."/>
            <person name="Bunk B."/>
            <person name="Jeske O."/>
            <person name="Meyerdierks A."/>
            <person name="Storesund J.E."/>
            <person name="Kallscheuer N."/>
            <person name="Luecker S."/>
            <person name="Lage O.M."/>
            <person name="Pohl T."/>
            <person name="Merkel B.J."/>
            <person name="Hornburger P."/>
            <person name="Mueller R.-W."/>
            <person name="Bruemmer F."/>
            <person name="Labrenz M."/>
            <person name="Spormann A.M."/>
            <person name="Op Den Camp H."/>
            <person name="Overmann J."/>
            <person name="Amann R."/>
            <person name="Jetten M.S.M."/>
            <person name="Mascher T."/>
            <person name="Medema M.H."/>
            <person name="Devos D.P."/>
            <person name="Kaster A.-K."/>
            <person name="Ovreas L."/>
            <person name="Rohde M."/>
            <person name="Galperin M.Y."/>
            <person name="Jogler C."/>
        </authorList>
    </citation>
    <scope>NUCLEOTIDE SEQUENCE [LARGE SCALE GENOMIC DNA]</scope>
    <source>
        <strain evidence="1 2">Q31b</strain>
    </source>
</reference>
<comment type="caution">
    <text evidence="1">The sequence shown here is derived from an EMBL/GenBank/DDBJ whole genome shotgun (WGS) entry which is preliminary data.</text>
</comment>
<dbReference type="AlphaFoldDB" id="A0A5C6E9Y2"/>
<sequence length="350" mass="39381" precursor="true">MRDLLRSIHQPICVALLSLSAFWCNIGWTEESLVANPNSDQTSFFSDENVSYQIDFGTEQPIEGVIQWQLTVLHRTFGRGDIQIDLKPEQRKSVTLNFQMPHVKTHVIQESTLSLRLAQAGNGDAVTIFQRGLWAFPRDAFADRNAWLNQLDLRLYDPVGDTAKVLDEAEIPFQEIRSIAALATIENGIVIIGEGIEVQSNSGLAETLFSLCADGQRILWFSPANGHFGIPGIGDDSEKKRPDHLLLMGSDRLWQLDKRLDTFAWTAEDHQGVGLQLADEGGRIVIKFVEPPDGWTWLEATFRDTDGQLILCGLQLAEVWNVSPTPRYMLARLLEQLDNSQKPEEQETEK</sequence>
<organism evidence="1 2">
    <name type="scientific">Novipirellula aureliae</name>
    <dbReference type="NCBI Taxonomy" id="2527966"/>
    <lineage>
        <taxon>Bacteria</taxon>
        <taxon>Pseudomonadati</taxon>
        <taxon>Planctomycetota</taxon>
        <taxon>Planctomycetia</taxon>
        <taxon>Pirellulales</taxon>
        <taxon>Pirellulaceae</taxon>
        <taxon>Novipirellula</taxon>
    </lineage>
</organism>